<dbReference type="SMART" id="SM00347">
    <property type="entry name" value="HTH_MARR"/>
    <property type="match status" value="1"/>
</dbReference>
<protein>
    <submittedName>
        <fullName evidence="2">Regulatory protein MarR</fullName>
    </submittedName>
</protein>
<dbReference type="GO" id="GO:0006950">
    <property type="term" value="P:response to stress"/>
    <property type="evidence" value="ECO:0007669"/>
    <property type="project" value="TreeGrafter"/>
</dbReference>
<dbReference type="PANTHER" id="PTHR33164:SF104">
    <property type="entry name" value="TRANSCRIPTIONAL REGULATORY PROTEIN"/>
    <property type="match status" value="1"/>
</dbReference>
<organism evidence="2 3">
    <name type="scientific">Thiorhodococcus drewsii AZ1</name>
    <dbReference type="NCBI Taxonomy" id="765913"/>
    <lineage>
        <taxon>Bacteria</taxon>
        <taxon>Pseudomonadati</taxon>
        <taxon>Pseudomonadota</taxon>
        <taxon>Gammaproteobacteria</taxon>
        <taxon>Chromatiales</taxon>
        <taxon>Chromatiaceae</taxon>
        <taxon>Thiorhodococcus</taxon>
    </lineage>
</organism>
<name>G2E0V4_9GAMM</name>
<sequence length="178" mass="19565">MTDRLQPDAVDAILAQWKRERPDLDASPMGPIGRIMRCSALLQRRLGETFSTFGMSAGEFDVLATLRRSGAPYCLSPKALFSTLMITSGTMTHRLQRLEANGWVLRVPNSQDARSMLVQLTPAGLELIDRAVEVHIETERAILALIEPTSVTALDVHLSALLSELERPDCEAPVKGGR</sequence>
<proteinExistence type="predicted"/>
<dbReference type="InterPro" id="IPR000835">
    <property type="entry name" value="HTH_MarR-typ"/>
</dbReference>
<dbReference type="SUPFAM" id="SSF46785">
    <property type="entry name" value="Winged helix' DNA-binding domain"/>
    <property type="match status" value="1"/>
</dbReference>
<feature type="domain" description="HTH marR-type" evidence="1">
    <location>
        <begin position="1"/>
        <end position="163"/>
    </location>
</feature>
<accession>G2E0V4</accession>
<keyword evidence="3" id="KW-1185">Reference proteome</keyword>
<dbReference type="RefSeq" id="WP_007040641.1">
    <property type="nucleotide sequence ID" value="NZ_AFWT01000011.1"/>
</dbReference>
<evidence type="ECO:0000259" key="1">
    <source>
        <dbReference type="PROSITE" id="PS50995"/>
    </source>
</evidence>
<dbReference type="PANTHER" id="PTHR33164">
    <property type="entry name" value="TRANSCRIPTIONAL REGULATOR, MARR FAMILY"/>
    <property type="match status" value="1"/>
</dbReference>
<dbReference type="Proteomes" id="UP000004200">
    <property type="component" value="Unassembled WGS sequence"/>
</dbReference>
<evidence type="ECO:0000313" key="2">
    <source>
        <dbReference type="EMBL" id="EGV31726.1"/>
    </source>
</evidence>
<dbReference type="PRINTS" id="PR00598">
    <property type="entry name" value="HTHMARR"/>
</dbReference>
<dbReference type="InterPro" id="IPR039422">
    <property type="entry name" value="MarR/SlyA-like"/>
</dbReference>
<reference evidence="2 3" key="1">
    <citation type="submission" date="2011-06" db="EMBL/GenBank/DDBJ databases">
        <title>The draft genome of Thiorhodococcus drewsii AZ1.</title>
        <authorList>
            <consortium name="US DOE Joint Genome Institute (JGI-PGF)"/>
            <person name="Lucas S."/>
            <person name="Han J."/>
            <person name="Lapidus A."/>
            <person name="Cheng J.-F."/>
            <person name="Goodwin L."/>
            <person name="Pitluck S."/>
            <person name="Peters L."/>
            <person name="Land M.L."/>
            <person name="Hauser L."/>
            <person name="Vogl K."/>
            <person name="Liu Z."/>
            <person name="Imhoff J."/>
            <person name="Thiel V."/>
            <person name="Frigaard N.-U."/>
            <person name="Bryant D.A."/>
            <person name="Woyke T.J."/>
        </authorList>
    </citation>
    <scope>NUCLEOTIDE SEQUENCE [LARGE SCALE GENOMIC DNA]</scope>
    <source>
        <strain evidence="2 3">AZ1</strain>
    </source>
</reference>
<dbReference type="Gene3D" id="1.10.10.10">
    <property type="entry name" value="Winged helix-like DNA-binding domain superfamily/Winged helix DNA-binding domain"/>
    <property type="match status" value="1"/>
</dbReference>
<dbReference type="OrthoDB" id="32523at2"/>
<comment type="caution">
    <text evidence="2">The sequence shown here is derived from an EMBL/GenBank/DDBJ whole genome shotgun (WGS) entry which is preliminary data.</text>
</comment>
<dbReference type="PROSITE" id="PS50995">
    <property type="entry name" value="HTH_MARR_2"/>
    <property type="match status" value="1"/>
</dbReference>
<dbReference type="eggNOG" id="COG1846">
    <property type="taxonomic scope" value="Bacteria"/>
</dbReference>
<evidence type="ECO:0000313" key="3">
    <source>
        <dbReference type="Proteomes" id="UP000004200"/>
    </source>
</evidence>
<dbReference type="EMBL" id="AFWT01000011">
    <property type="protein sequence ID" value="EGV31726.1"/>
    <property type="molecule type" value="Genomic_DNA"/>
</dbReference>
<dbReference type="AlphaFoldDB" id="G2E0V4"/>
<gene>
    <name evidence="2" type="ORF">ThidrDRAFT_1927</name>
</gene>
<dbReference type="InterPro" id="IPR036388">
    <property type="entry name" value="WH-like_DNA-bd_sf"/>
</dbReference>
<dbReference type="PATRIC" id="fig|765913.3.peg.1956"/>
<dbReference type="InterPro" id="IPR036390">
    <property type="entry name" value="WH_DNA-bd_sf"/>
</dbReference>
<dbReference type="Pfam" id="PF01047">
    <property type="entry name" value="MarR"/>
    <property type="match status" value="1"/>
</dbReference>
<dbReference type="STRING" id="765913.ThidrDRAFT_1927"/>
<dbReference type="GO" id="GO:0003700">
    <property type="term" value="F:DNA-binding transcription factor activity"/>
    <property type="evidence" value="ECO:0007669"/>
    <property type="project" value="InterPro"/>
</dbReference>